<keyword evidence="7" id="KW-1185">Reference proteome</keyword>
<dbReference type="AlphaFoldDB" id="A0A8T2IED5"/>
<comment type="subcellular location">
    <subcellularLocation>
        <location evidence="1">Cytoplasm</location>
    </subcellularLocation>
</comment>
<proteinExistence type="inferred from homology"/>
<evidence type="ECO:0000313" key="7">
    <source>
        <dbReference type="Proteomes" id="UP000812440"/>
    </source>
</evidence>
<comment type="similarity">
    <text evidence="2">Belongs to the FAM83 family.</text>
</comment>
<feature type="domain" description="Scaffolding anchor of CK1" evidence="5">
    <location>
        <begin position="39"/>
        <end position="307"/>
    </location>
</feature>
<name>A0A8T2IED5_9PIPI</name>
<dbReference type="OrthoDB" id="9882762at2759"/>
<dbReference type="GO" id="GO:1902480">
    <property type="term" value="P:protein localization to mitotic spindle"/>
    <property type="evidence" value="ECO:0007669"/>
    <property type="project" value="TreeGrafter"/>
</dbReference>
<feature type="region of interest" description="Disordered" evidence="4">
    <location>
        <begin position="472"/>
        <end position="494"/>
    </location>
</feature>
<dbReference type="Pfam" id="PF07894">
    <property type="entry name" value="SACK1"/>
    <property type="match status" value="1"/>
</dbReference>
<dbReference type="GO" id="GO:1902808">
    <property type="term" value="P:positive regulation of cell cycle G1/S phase transition"/>
    <property type="evidence" value="ECO:0007669"/>
    <property type="project" value="TreeGrafter"/>
</dbReference>
<evidence type="ECO:0000256" key="1">
    <source>
        <dbReference type="ARBA" id="ARBA00004496"/>
    </source>
</evidence>
<dbReference type="GO" id="GO:0007165">
    <property type="term" value="P:signal transduction"/>
    <property type="evidence" value="ECO:0007669"/>
    <property type="project" value="TreeGrafter"/>
</dbReference>
<evidence type="ECO:0000259" key="5">
    <source>
        <dbReference type="Pfam" id="PF07894"/>
    </source>
</evidence>
<evidence type="ECO:0000256" key="4">
    <source>
        <dbReference type="SAM" id="MobiDB-lite"/>
    </source>
</evidence>
<gene>
    <name evidence="6" type="ORF">GDO86_017907</name>
</gene>
<feature type="region of interest" description="Disordered" evidence="4">
    <location>
        <begin position="28"/>
        <end position="48"/>
    </location>
</feature>
<dbReference type="Gene3D" id="3.30.870.10">
    <property type="entry name" value="Endonuclease Chain A"/>
    <property type="match status" value="1"/>
</dbReference>
<dbReference type="EMBL" id="JAACNH010001046">
    <property type="protein sequence ID" value="KAG8430382.1"/>
    <property type="molecule type" value="Genomic_DNA"/>
</dbReference>
<dbReference type="GO" id="GO:0032006">
    <property type="term" value="P:regulation of TOR signaling"/>
    <property type="evidence" value="ECO:0007669"/>
    <property type="project" value="TreeGrafter"/>
</dbReference>
<dbReference type="GO" id="GO:0097431">
    <property type="term" value="C:mitotic spindle pole"/>
    <property type="evidence" value="ECO:0007669"/>
    <property type="project" value="TreeGrafter"/>
</dbReference>
<dbReference type="GO" id="GO:0019901">
    <property type="term" value="F:protein kinase binding"/>
    <property type="evidence" value="ECO:0007669"/>
    <property type="project" value="TreeGrafter"/>
</dbReference>
<dbReference type="PANTHER" id="PTHR16181:SF29">
    <property type="entry name" value="PROTEIN FAM83A-RELATED"/>
    <property type="match status" value="1"/>
</dbReference>
<evidence type="ECO:0000256" key="2">
    <source>
        <dbReference type="ARBA" id="ARBA00006937"/>
    </source>
</evidence>
<comment type="caution">
    <text evidence="6">The sequence shown here is derived from an EMBL/GenBank/DDBJ whole genome shotgun (WGS) entry which is preliminary data.</text>
</comment>
<dbReference type="InterPro" id="IPR012461">
    <property type="entry name" value="SACK1"/>
</dbReference>
<sequence length="583" mass="64217">MSHNSDPLSQLPSRSVVLGTGMANESQCLDDVPFGGRRPTSPPDQYSETQRLAVEELVSGGPEALRCFLRRERVPSFLSDTEVGEILSCASVLPSGEDDNSLSASMDCSSVTYFPDRSDIEPPLLELGWPGFNTGSYRGATRVEVHFQPGYTGDTVYGCKEAARELIRSAREVIAVVMDSFTDNDIFRDIHEACRKRRVPVYILLDQAQIPHFLTMCYNLGISIETEQHMRVRTIVGNNYYTRSGAKIVGKVREKFLLVDGLKVATGNYSFTWTDGKLNSSNLLVLNGQIVEKFDLQFRILYAQSSPVSAKLMSAIRSRVMGVDKFSHISTASKKPKLSTLSQADLAKLSSTPKRQTEDAVRKDVVSMENLKSVEDDWLQNCDIISGLKEMQTAEAQTEPWEGNYIAGGTDVSTQTSIASVSAQTQTSVMSKMASTQTIVALRSVSTQTIEPSQSSTQVSSTVTSSAKLSSASSSSSLSSFSSASSTSTDSNCSIRSTDFSNSGMYQGGYPLRDYFKKLTKERQYHYTTIRSKLDHMVSILSKRNRLPAYLNHDPTCYGLQRRNVVHSSLLSLRDGGRFAPNM</sequence>
<evidence type="ECO:0000256" key="3">
    <source>
        <dbReference type="ARBA" id="ARBA00022490"/>
    </source>
</evidence>
<accession>A0A8T2IED5</accession>
<dbReference type="PANTHER" id="PTHR16181">
    <property type="entry name" value="PROTEIN FAM83A-RELATED"/>
    <property type="match status" value="1"/>
</dbReference>
<dbReference type="FunFam" id="3.30.870.10:FF:000004">
    <property type="entry name" value="protein FAM83H isoform X2"/>
    <property type="match status" value="1"/>
</dbReference>
<dbReference type="GO" id="GO:0005829">
    <property type="term" value="C:cytosol"/>
    <property type="evidence" value="ECO:0007669"/>
    <property type="project" value="TreeGrafter"/>
</dbReference>
<reference evidence="6" key="1">
    <citation type="thesis" date="2020" institute="ProQuest LLC" country="789 East Eisenhower Parkway, Ann Arbor, MI, USA">
        <title>Comparative Genomics and Chromosome Evolution.</title>
        <authorList>
            <person name="Mudd A.B."/>
        </authorList>
    </citation>
    <scope>NUCLEOTIDE SEQUENCE</scope>
    <source>
        <strain evidence="6">Female2</strain>
        <tissue evidence="6">Blood</tissue>
    </source>
</reference>
<keyword evidence="3" id="KW-0963">Cytoplasm</keyword>
<evidence type="ECO:0000313" key="6">
    <source>
        <dbReference type="EMBL" id="KAG8430382.1"/>
    </source>
</evidence>
<organism evidence="6 7">
    <name type="scientific">Hymenochirus boettgeri</name>
    <name type="common">Congo dwarf clawed frog</name>
    <dbReference type="NCBI Taxonomy" id="247094"/>
    <lineage>
        <taxon>Eukaryota</taxon>
        <taxon>Metazoa</taxon>
        <taxon>Chordata</taxon>
        <taxon>Craniata</taxon>
        <taxon>Vertebrata</taxon>
        <taxon>Euteleostomi</taxon>
        <taxon>Amphibia</taxon>
        <taxon>Batrachia</taxon>
        <taxon>Anura</taxon>
        <taxon>Pipoidea</taxon>
        <taxon>Pipidae</taxon>
        <taxon>Pipinae</taxon>
        <taxon>Hymenochirus</taxon>
    </lineage>
</organism>
<dbReference type="GO" id="GO:0070372">
    <property type="term" value="P:regulation of ERK1 and ERK2 cascade"/>
    <property type="evidence" value="ECO:0007669"/>
    <property type="project" value="TreeGrafter"/>
</dbReference>
<dbReference type="InterPro" id="IPR050944">
    <property type="entry name" value="FAM83"/>
</dbReference>
<dbReference type="Proteomes" id="UP000812440">
    <property type="component" value="Unassembled WGS sequence"/>
</dbReference>
<protein>
    <recommendedName>
        <fullName evidence="5">Scaffolding anchor of CK1 domain-containing protein</fullName>
    </recommendedName>
</protein>
<dbReference type="SUPFAM" id="SSF56024">
    <property type="entry name" value="Phospholipase D/nuclease"/>
    <property type="match status" value="1"/>
</dbReference>